<dbReference type="GO" id="GO:0043737">
    <property type="term" value="F:deoxyribonuclease V activity"/>
    <property type="evidence" value="ECO:0007669"/>
    <property type="project" value="UniProtKB-EC"/>
</dbReference>
<dbReference type="PANTHER" id="PTHR28511:SF1">
    <property type="entry name" value="ENDONUCLEASE V"/>
    <property type="match status" value="1"/>
</dbReference>
<organism evidence="7 8">
    <name type="scientific">Candidatus Undinarchaeum marinum</name>
    <dbReference type="NCBI Taxonomy" id="2756141"/>
    <lineage>
        <taxon>Archaea</taxon>
        <taxon>Candidatus Undinarchaeota</taxon>
        <taxon>Candidatus Undinarchaeia</taxon>
        <taxon>Candidatus Undinarchaeales</taxon>
        <taxon>Candidatus Undinarchaeaceae</taxon>
        <taxon>Candidatus Undinarchaeum</taxon>
    </lineage>
</organism>
<comment type="subcellular location">
    <subcellularLocation>
        <location evidence="2">Cytoplasm</location>
    </subcellularLocation>
</comment>
<dbReference type="PANTHER" id="PTHR28511">
    <property type="entry name" value="ENDONUCLEASE V"/>
    <property type="match status" value="1"/>
</dbReference>
<comment type="caution">
    <text evidence="7">The sequence shown here is derived from an EMBL/GenBank/DDBJ whole genome shotgun (WGS) entry which is preliminary data.</text>
</comment>
<dbReference type="Pfam" id="PF04493">
    <property type="entry name" value="Endonuclease_5"/>
    <property type="match status" value="1"/>
</dbReference>
<keyword evidence="5 7" id="KW-0255">Endonuclease</keyword>
<evidence type="ECO:0000256" key="5">
    <source>
        <dbReference type="ARBA" id="ARBA00022759"/>
    </source>
</evidence>
<sequence>MSKFFPDKITILSASELQKKFHEDLIIEDDLPIKIETIGGVTSYSRGKIIKVSLAILKVDENYSKFEVLKQDFIEEQSKIPDLPTFGGFREGRAIADSITSFDIPDVLMIKGHGINHPRKFGIACHVGLSMNIPTIAVSSDLLCGEMKTIDGKNVIVDEEEIVGEVVKTSATSPRLYVSPGHRVSIRTAAEIVRKTTLEKMPEPLRVANEQLIQKMRQI</sequence>
<evidence type="ECO:0000256" key="2">
    <source>
        <dbReference type="ARBA" id="ARBA00004496"/>
    </source>
</evidence>
<evidence type="ECO:0000256" key="4">
    <source>
        <dbReference type="ARBA" id="ARBA00022722"/>
    </source>
</evidence>
<dbReference type="InterPro" id="IPR007581">
    <property type="entry name" value="Endonuclease-V"/>
</dbReference>
<dbReference type="AlphaFoldDB" id="A0A832XFX1"/>
<evidence type="ECO:0000313" key="7">
    <source>
        <dbReference type="EMBL" id="HIJ99588.1"/>
    </source>
</evidence>
<name>A0A832XFX1_9ARCH</name>
<keyword evidence="3" id="KW-0963">Cytoplasm</keyword>
<protein>
    <submittedName>
        <fullName evidence="7">Endonuclease V</fullName>
    </submittedName>
</protein>
<evidence type="ECO:0000313" key="8">
    <source>
        <dbReference type="Proteomes" id="UP000604391"/>
    </source>
</evidence>
<proteinExistence type="predicted"/>
<gene>
    <name evidence="7" type="ORF">H1011_02075</name>
</gene>
<keyword evidence="4" id="KW-0540">Nuclease</keyword>
<evidence type="ECO:0000256" key="6">
    <source>
        <dbReference type="ARBA" id="ARBA00022801"/>
    </source>
</evidence>
<keyword evidence="6" id="KW-0378">Hydrolase</keyword>
<reference evidence="7 8" key="1">
    <citation type="journal article" name="Nat. Commun.">
        <title>Undinarchaeota illuminate DPANN phylogeny and the impact of gene transfer on archaeal evolution.</title>
        <authorList>
            <person name="Dombrowski N."/>
            <person name="Williams T.A."/>
            <person name="Sun J."/>
            <person name="Woodcroft B.J."/>
            <person name="Lee J.H."/>
            <person name="Minh B.Q."/>
            <person name="Rinke C."/>
            <person name="Spang A."/>
        </authorList>
    </citation>
    <scope>NUCLEOTIDE SEQUENCE [LARGE SCALE GENOMIC DNA]</scope>
    <source>
        <strain evidence="7">MAG_bin17</strain>
    </source>
</reference>
<dbReference type="GO" id="GO:0005737">
    <property type="term" value="C:cytoplasm"/>
    <property type="evidence" value="ECO:0007669"/>
    <property type="project" value="UniProtKB-SubCell"/>
</dbReference>
<evidence type="ECO:0000256" key="1">
    <source>
        <dbReference type="ARBA" id="ARBA00001835"/>
    </source>
</evidence>
<accession>A0A832XFX1</accession>
<dbReference type="GO" id="GO:0006281">
    <property type="term" value="P:DNA repair"/>
    <property type="evidence" value="ECO:0007669"/>
    <property type="project" value="InterPro"/>
</dbReference>
<evidence type="ECO:0000256" key="3">
    <source>
        <dbReference type="ARBA" id="ARBA00022490"/>
    </source>
</evidence>
<dbReference type="Proteomes" id="UP000604391">
    <property type="component" value="Unassembled WGS sequence"/>
</dbReference>
<dbReference type="Gene3D" id="3.30.2170.10">
    <property type="entry name" value="archaeoglobus fulgidus dsm 4304 superfamily"/>
    <property type="match status" value="1"/>
</dbReference>
<comment type="catalytic activity">
    <reaction evidence="1">
        <text>Endonucleolytic cleavage at apurinic or apyrimidinic sites to products with a 5'-phosphate.</text>
        <dbReference type="EC" id="3.1.21.7"/>
    </reaction>
</comment>
<dbReference type="GO" id="GO:0003727">
    <property type="term" value="F:single-stranded RNA binding"/>
    <property type="evidence" value="ECO:0007669"/>
    <property type="project" value="TreeGrafter"/>
</dbReference>
<dbReference type="EMBL" id="DVAD01000012">
    <property type="protein sequence ID" value="HIJ99588.1"/>
    <property type="molecule type" value="Genomic_DNA"/>
</dbReference>
<keyword evidence="8" id="KW-1185">Reference proteome</keyword>
<dbReference type="GO" id="GO:0016891">
    <property type="term" value="F:RNA endonuclease activity producing 5'-phosphomonoesters, hydrolytic mechanism"/>
    <property type="evidence" value="ECO:0007669"/>
    <property type="project" value="TreeGrafter"/>
</dbReference>